<sequence>MDKAFKEIFDQVFNEYKKTPIDIFGNGKGEVETQELEVLKLTYERTIRDITNYFKPVVRNFEDIKILEIGPWVGFVSTVLKRIGFNISVQEIPDFVCQKNLKAHFENEQINYSPVNLRHYKLPFHNEEFDAIIMCEVLEHLNFNPLPVLSEINRILKMDGLYYLSLPNLVSLPNRLKFLFGKSVNTPIQKFFDQLKPGTSEIIGIHWREYTTEEIRQLLEATSFHITRQYLFHHGHIRNPILKLLLFLPYKFLPGLLPNQTTLAIKTENCQYDFFFSDVTKF</sequence>
<gene>
    <name evidence="1" type="ORF">QQ008_18440</name>
</gene>
<dbReference type="SUPFAM" id="SSF53335">
    <property type="entry name" value="S-adenosyl-L-methionine-dependent methyltransferases"/>
    <property type="match status" value="1"/>
</dbReference>
<organism evidence="1 2">
    <name type="scientific">Splendidivirga corallicola</name>
    <dbReference type="NCBI Taxonomy" id="3051826"/>
    <lineage>
        <taxon>Bacteria</taxon>
        <taxon>Pseudomonadati</taxon>
        <taxon>Bacteroidota</taxon>
        <taxon>Cytophagia</taxon>
        <taxon>Cytophagales</taxon>
        <taxon>Splendidivirgaceae</taxon>
        <taxon>Splendidivirga</taxon>
    </lineage>
</organism>
<dbReference type="Gene3D" id="3.40.50.150">
    <property type="entry name" value="Vaccinia Virus protein VP39"/>
    <property type="match status" value="1"/>
</dbReference>
<name>A0ABT8KTQ9_9BACT</name>
<proteinExistence type="predicted"/>
<reference evidence="1" key="1">
    <citation type="submission" date="2023-06" db="EMBL/GenBank/DDBJ databases">
        <title>Genomic of Parafulvivirga corallium.</title>
        <authorList>
            <person name="Wang G."/>
        </authorList>
    </citation>
    <scope>NUCLEOTIDE SEQUENCE</scope>
    <source>
        <strain evidence="1">BMA10</strain>
    </source>
</reference>
<keyword evidence="1" id="KW-0808">Transferase</keyword>
<dbReference type="RefSeq" id="WP_346753396.1">
    <property type="nucleotide sequence ID" value="NZ_JAUJEA010000007.1"/>
</dbReference>
<comment type="caution">
    <text evidence="1">The sequence shown here is derived from an EMBL/GenBank/DDBJ whole genome shotgun (WGS) entry which is preliminary data.</text>
</comment>
<protein>
    <submittedName>
        <fullName evidence="1">Class I SAM-dependent methyltransferase</fullName>
    </submittedName>
</protein>
<evidence type="ECO:0000313" key="2">
    <source>
        <dbReference type="Proteomes" id="UP001172082"/>
    </source>
</evidence>
<dbReference type="Proteomes" id="UP001172082">
    <property type="component" value="Unassembled WGS sequence"/>
</dbReference>
<dbReference type="GO" id="GO:0032259">
    <property type="term" value="P:methylation"/>
    <property type="evidence" value="ECO:0007669"/>
    <property type="project" value="UniProtKB-KW"/>
</dbReference>
<accession>A0ABT8KTQ9</accession>
<keyword evidence="2" id="KW-1185">Reference proteome</keyword>
<dbReference type="Pfam" id="PF13489">
    <property type="entry name" value="Methyltransf_23"/>
    <property type="match status" value="1"/>
</dbReference>
<keyword evidence="1" id="KW-0489">Methyltransferase</keyword>
<dbReference type="CDD" id="cd02440">
    <property type="entry name" value="AdoMet_MTases"/>
    <property type="match status" value="1"/>
</dbReference>
<dbReference type="InterPro" id="IPR029063">
    <property type="entry name" value="SAM-dependent_MTases_sf"/>
</dbReference>
<evidence type="ECO:0000313" key="1">
    <source>
        <dbReference type="EMBL" id="MDN5203372.1"/>
    </source>
</evidence>
<dbReference type="GO" id="GO:0008168">
    <property type="term" value="F:methyltransferase activity"/>
    <property type="evidence" value="ECO:0007669"/>
    <property type="project" value="UniProtKB-KW"/>
</dbReference>
<dbReference type="EMBL" id="JAUJEA010000007">
    <property type="protein sequence ID" value="MDN5203372.1"/>
    <property type="molecule type" value="Genomic_DNA"/>
</dbReference>